<name>A0ABQ9WJC8_SAGOE</name>
<organism evidence="2 3">
    <name type="scientific">Saguinus oedipus</name>
    <name type="common">Cotton-top tamarin</name>
    <name type="synonym">Oedipomidas oedipus</name>
    <dbReference type="NCBI Taxonomy" id="9490"/>
    <lineage>
        <taxon>Eukaryota</taxon>
        <taxon>Metazoa</taxon>
        <taxon>Chordata</taxon>
        <taxon>Craniata</taxon>
        <taxon>Vertebrata</taxon>
        <taxon>Euteleostomi</taxon>
        <taxon>Mammalia</taxon>
        <taxon>Eutheria</taxon>
        <taxon>Euarchontoglires</taxon>
        <taxon>Primates</taxon>
        <taxon>Haplorrhini</taxon>
        <taxon>Platyrrhini</taxon>
        <taxon>Cebidae</taxon>
        <taxon>Callitrichinae</taxon>
        <taxon>Saguinus</taxon>
    </lineage>
</organism>
<gene>
    <name evidence="2" type="ORF">P7K49_003152</name>
</gene>
<reference evidence="2 3" key="1">
    <citation type="submission" date="2023-05" db="EMBL/GenBank/DDBJ databases">
        <title>B98-5 Cell Line De Novo Hybrid Assembly: An Optical Mapping Approach.</title>
        <authorList>
            <person name="Kananen K."/>
            <person name="Auerbach J.A."/>
            <person name="Kautto E."/>
            <person name="Blachly J.S."/>
        </authorList>
    </citation>
    <scope>NUCLEOTIDE SEQUENCE [LARGE SCALE GENOMIC DNA]</scope>
    <source>
        <strain evidence="2">B95-8</strain>
        <tissue evidence="2">Cell line</tissue>
    </source>
</reference>
<accession>A0ABQ9WJC8</accession>
<protein>
    <submittedName>
        <fullName evidence="2">Uncharacterized protein</fullName>
    </submittedName>
</protein>
<evidence type="ECO:0000313" key="3">
    <source>
        <dbReference type="Proteomes" id="UP001266305"/>
    </source>
</evidence>
<proteinExistence type="predicted"/>
<keyword evidence="3" id="KW-1185">Reference proteome</keyword>
<evidence type="ECO:0000256" key="1">
    <source>
        <dbReference type="SAM" id="MobiDB-lite"/>
    </source>
</evidence>
<evidence type="ECO:0000313" key="2">
    <source>
        <dbReference type="EMBL" id="KAK2121766.1"/>
    </source>
</evidence>
<dbReference type="Proteomes" id="UP001266305">
    <property type="component" value="Unassembled WGS sequence"/>
</dbReference>
<comment type="caution">
    <text evidence="2">The sequence shown here is derived from an EMBL/GenBank/DDBJ whole genome shotgun (WGS) entry which is preliminary data.</text>
</comment>
<feature type="region of interest" description="Disordered" evidence="1">
    <location>
        <begin position="87"/>
        <end position="109"/>
    </location>
</feature>
<sequence>MNNAVTQRGTVTTGGQQQGWAFKMSRTVFIIIQFCIAGLAGRVKSWARKKWMRMKICRNKNAAPRRVVQQRLSPCLSAAQLHTLQLRSTSPKPPCGIPEQHHTKENSPAAAQSMLVNQPPSSTHSSPRPHSPKLLVRFLSSTNALTVTLFSPSSYPVQDPEEYTVERLQEEMAPHIVLQDCVLEDIEDEEPLELPVGRSYRPVEVLQDCVLEDIEEEELQEWPVGRSYPPVEVLQDCVLEDIEEEETLEWPVGRSYHRPVKVLHDCVLETIEEEELLELPVSWSYHRPVEVFQDCILEDIEEEEPLTTATAASQPLAQQPYSREHFHPHRMLSCMSAVSLAQGLTVELISLKACTSKLGSQGCGIGGETYHGPVEGKMERARQFLIVVCTLR</sequence>
<dbReference type="EMBL" id="JASSZA010000001">
    <property type="protein sequence ID" value="KAK2121766.1"/>
    <property type="molecule type" value="Genomic_DNA"/>
</dbReference>